<name>A0A0D0CQ56_9AGAM</name>
<dbReference type="AlphaFoldDB" id="A0A0D0CQ56"/>
<evidence type="ECO:0000313" key="3">
    <source>
        <dbReference type="Proteomes" id="UP000054538"/>
    </source>
</evidence>
<keyword evidence="1" id="KW-0812">Transmembrane</keyword>
<dbReference type="Proteomes" id="UP000054538">
    <property type="component" value="Unassembled WGS sequence"/>
</dbReference>
<keyword evidence="1" id="KW-1133">Transmembrane helix</keyword>
<keyword evidence="3" id="KW-1185">Reference proteome</keyword>
<gene>
    <name evidence="2" type="ORF">PAXRUDRAFT_37841</name>
</gene>
<evidence type="ECO:0000256" key="1">
    <source>
        <dbReference type="SAM" id="Phobius"/>
    </source>
</evidence>
<dbReference type="EMBL" id="KN826967">
    <property type="protein sequence ID" value="KIK77483.1"/>
    <property type="molecule type" value="Genomic_DNA"/>
</dbReference>
<accession>A0A0D0CQ56</accession>
<dbReference type="InParanoid" id="A0A0D0CQ56"/>
<reference evidence="2 3" key="1">
    <citation type="submission" date="2014-04" db="EMBL/GenBank/DDBJ databases">
        <authorList>
            <consortium name="DOE Joint Genome Institute"/>
            <person name="Kuo A."/>
            <person name="Kohler A."/>
            <person name="Jargeat P."/>
            <person name="Nagy L.G."/>
            <person name="Floudas D."/>
            <person name="Copeland A."/>
            <person name="Barry K.W."/>
            <person name="Cichocki N."/>
            <person name="Veneault-Fourrey C."/>
            <person name="LaButti K."/>
            <person name="Lindquist E.A."/>
            <person name="Lipzen A."/>
            <person name="Lundell T."/>
            <person name="Morin E."/>
            <person name="Murat C."/>
            <person name="Sun H."/>
            <person name="Tunlid A."/>
            <person name="Henrissat B."/>
            <person name="Grigoriev I.V."/>
            <person name="Hibbett D.S."/>
            <person name="Martin F."/>
            <person name="Nordberg H.P."/>
            <person name="Cantor M.N."/>
            <person name="Hua S.X."/>
        </authorList>
    </citation>
    <scope>NUCLEOTIDE SEQUENCE [LARGE SCALE GENOMIC DNA]</scope>
    <source>
        <strain evidence="2 3">Ve08.2h10</strain>
    </source>
</reference>
<evidence type="ECO:0000313" key="2">
    <source>
        <dbReference type="EMBL" id="KIK77483.1"/>
    </source>
</evidence>
<dbReference type="HOGENOM" id="CLU_153595_0_0_1"/>
<dbReference type="OrthoDB" id="2669721at2759"/>
<keyword evidence="1" id="KW-0472">Membrane</keyword>
<sequence length="139" mass="16318">NAPDLLLPLWHGTMRCDPTDDKANWDWVVLIGDVWTAHRKAVADSLPHLPGSFDWPPCNPAEKFNTSYKAWEFLLYIFGLCPALLHGILPDKYWSNFCRLVWGIQLVTQHIIIKEDLCEAHMHLLTWECDFKLLYYQHR</sequence>
<feature type="transmembrane region" description="Helical" evidence="1">
    <location>
        <begin position="73"/>
        <end position="89"/>
    </location>
</feature>
<protein>
    <submittedName>
        <fullName evidence="2">Uncharacterized protein</fullName>
    </submittedName>
</protein>
<feature type="non-terminal residue" evidence="2">
    <location>
        <position position="139"/>
    </location>
</feature>
<organism evidence="2 3">
    <name type="scientific">Paxillus rubicundulus Ve08.2h10</name>
    <dbReference type="NCBI Taxonomy" id="930991"/>
    <lineage>
        <taxon>Eukaryota</taxon>
        <taxon>Fungi</taxon>
        <taxon>Dikarya</taxon>
        <taxon>Basidiomycota</taxon>
        <taxon>Agaricomycotina</taxon>
        <taxon>Agaricomycetes</taxon>
        <taxon>Agaricomycetidae</taxon>
        <taxon>Boletales</taxon>
        <taxon>Paxilineae</taxon>
        <taxon>Paxillaceae</taxon>
        <taxon>Paxillus</taxon>
    </lineage>
</organism>
<feature type="non-terminal residue" evidence="2">
    <location>
        <position position="1"/>
    </location>
</feature>
<reference evidence="3" key="2">
    <citation type="submission" date="2015-01" db="EMBL/GenBank/DDBJ databases">
        <title>Evolutionary Origins and Diversification of the Mycorrhizal Mutualists.</title>
        <authorList>
            <consortium name="DOE Joint Genome Institute"/>
            <consortium name="Mycorrhizal Genomics Consortium"/>
            <person name="Kohler A."/>
            <person name="Kuo A."/>
            <person name="Nagy L.G."/>
            <person name="Floudas D."/>
            <person name="Copeland A."/>
            <person name="Barry K.W."/>
            <person name="Cichocki N."/>
            <person name="Veneault-Fourrey C."/>
            <person name="LaButti K."/>
            <person name="Lindquist E.A."/>
            <person name="Lipzen A."/>
            <person name="Lundell T."/>
            <person name="Morin E."/>
            <person name="Murat C."/>
            <person name="Riley R."/>
            <person name="Ohm R."/>
            <person name="Sun H."/>
            <person name="Tunlid A."/>
            <person name="Henrissat B."/>
            <person name="Grigoriev I.V."/>
            <person name="Hibbett D.S."/>
            <person name="Martin F."/>
        </authorList>
    </citation>
    <scope>NUCLEOTIDE SEQUENCE [LARGE SCALE GENOMIC DNA]</scope>
    <source>
        <strain evidence="3">Ve08.2h10</strain>
    </source>
</reference>
<dbReference type="STRING" id="930991.A0A0D0CQ56"/>
<proteinExistence type="predicted"/>